<organism evidence="1 2">
    <name type="scientific">Mucilaginibacter corticis</name>
    <dbReference type="NCBI Taxonomy" id="2597670"/>
    <lineage>
        <taxon>Bacteria</taxon>
        <taxon>Pseudomonadati</taxon>
        <taxon>Bacteroidota</taxon>
        <taxon>Sphingobacteriia</taxon>
        <taxon>Sphingobacteriales</taxon>
        <taxon>Sphingobacteriaceae</taxon>
        <taxon>Mucilaginibacter</taxon>
    </lineage>
</organism>
<comment type="caution">
    <text evidence="1">The sequence shown here is derived from an EMBL/GenBank/DDBJ whole genome shotgun (WGS) entry which is preliminary data.</text>
</comment>
<protein>
    <submittedName>
        <fullName evidence="1">Uncharacterized protein</fullName>
    </submittedName>
</protein>
<keyword evidence="2" id="KW-1185">Reference proteome</keyword>
<gene>
    <name evidence="1" type="ORF">FO440_22195</name>
</gene>
<sequence length="94" mass="10543">MQEVTLIQFSQVIGELEKAADIDEVHASWEKHKPDLGDDPDYLKAVRDKLSSFKLSERQTAECINWLPNPAQSLNIIIVPDLCGRINNTVNNPG</sequence>
<accession>A0A556M9E7</accession>
<dbReference type="Proteomes" id="UP000318733">
    <property type="component" value="Unassembled WGS sequence"/>
</dbReference>
<name>A0A556M9E7_9SPHI</name>
<evidence type="ECO:0000313" key="2">
    <source>
        <dbReference type="Proteomes" id="UP000318733"/>
    </source>
</evidence>
<dbReference type="OrthoDB" id="945646at2"/>
<dbReference type="AlphaFoldDB" id="A0A556M9E7"/>
<proteinExistence type="predicted"/>
<dbReference type="EMBL" id="VLPK01000006">
    <property type="protein sequence ID" value="TSJ36544.1"/>
    <property type="molecule type" value="Genomic_DNA"/>
</dbReference>
<dbReference type="RefSeq" id="WP_144250511.1">
    <property type="nucleotide sequence ID" value="NZ_VLPK01000006.1"/>
</dbReference>
<reference evidence="1 2" key="1">
    <citation type="submission" date="2019-07" db="EMBL/GenBank/DDBJ databases">
        <authorList>
            <person name="Huq M.A."/>
        </authorList>
    </citation>
    <scope>NUCLEOTIDE SEQUENCE [LARGE SCALE GENOMIC DNA]</scope>
    <source>
        <strain evidence="1 2">MAH-19</strain>
    </source>
</reference>
<evidence type="ECO:0000313" key="1">
    <source>
        <dbReference type="EMBL" id="TSJ36544.1"/>
    </source>
</evidence>